<keyword evidence="3" id="KW-1185">Reference proteome</keyword>
<comment type="caution">
    <text evidence="2">The sequence shown here is derived from an EMBL/GenBank/DDBJ whole genome shotgun (WGS) entry which is preliminary data.</text>
</comment>
<sequence length="196" mass="22018">MKIKLFLTVLFTIVFLSCNSKNDVGVRAAQSNSDNVSPALDDSSSTSIKSTRREYWPLDNDVFEEDTVVQLKDTFLIKTNNYSLNDSAVIHTATDDLGQFLVHSHNRVVEVTILKNQKQYIKSILSKNIFEKNTELQLTGTSFQRYSNGEHVFRIEACIPDTDVCDVAEVAMNNLGKVRVVQFLSNEADTNTNSSN</sequence>
<protein>
    <recommendedName>
        <fullName evidence="4">Lipoprotein</fullName>
    </recommendedName>
</protein>
<feature type="signal peptide" evidence="1">
    <location>
        <begin position="1"/>
        <end position="22"/>
    </location>
</feature>
<reference evidence="3" key="1">
    <citation type="journal article" date="2019" name="Int. J. Syst. Evol. Microbiol.">
        <title>The Global Catalogue of Microorganisms (GCM) 10K type strain sequencing project: providing services to taxonomists for standard genome sequencing and annotation.</title>
        <authorList>
            <consortium name="The Broad Institute Genomics Platform"/>
            <consortium name="The Broad Institute Genome Sequencing Center for Infectious Disease"/>
            <person name="Wu L."/>
            <person name="Ma J."/>
        </authorList>
    </citation>
    <scope>NUCLEOTIDE SEQUENCE [LARGE SCALE GENOMIC DNA]</scope>
    <source>
        <strain evidence="3">JCM 17917</strain>
    </source>
</reference>
<proteinExistence type="predicted"/>
<feature type="chain" id="PRO_5047049938" description="Lipoprotein" evidence="1">
    <location>
        <begin position="23"/>
        <end position="196"/>
    </location>
</feature>
<evidence type="ECO:0008006" key="4">
    <source>
        <dbReference type="Google" id="ProtNLM"/>
    </source>
</evidence>
<evidence type="ECO:0000313" key="2">
    <source>
        <dbReference type="EMBL" id="GAA4312841.1"/>
    </source>
</evidence>
<evidence type="ECO:0000313" key="3">
    <source>
        <dbReference type="Proteomes" id="UP001501844"/>
    </source>
</evidence>
<dbReference type="RefSeq" id="WP_345168395.1">
    <property type="nucleotide sequence ID" value="NZ_BAABGX010000003.1"/>
</dbReference>
<organism evidence="2 3">
    <name type="scientific">Nibribacter koreensis</name>
    <dbReference type="NCBI Taxonomy" id="1084519"/>
    <lineage>
        <taxon>Bacteria</taxon>
        <taxon>Pseudomonadati</taxon>
        <taxon>Bacteroidota</taxon>
        <taxon>Cytophagia</taxon>
        <taxon>Cytophagales</taxon>
        <taxon>Hymenobacteraceae</taxon>
        <taxon>Nibribacter</taxon>
    </lineage>
</organism>
<keyword evidence="1" id="KW-0732">Signal</keyword>
<accession>A0ABP8FX84</accession>
<dbReference type="Proteomes" id="UP001501844">
    <property type="component" value="Unassembled WGS sequence"/>
</dbReference>
<dbReference type="EMBL" id="BAABGX010000003">
    <property type="protein sequence ID" value="GAA4312841.1"/>
    <property type="molecule type" value="Genomic_DNA"/>
</dbReference>
<evidence type="ECO:0000256" key="1">
    <source>
        <dbReference type="SAM" id="SignalP"/>
    </source>
</evidence>
<dbReference type="Gene3D" id="2.40.128.510">
    <property type="entry name" value="Protein of unknown function DUF4738"/>
    <property type="match status" value="1"/>
</dbReference>
<name>A0ABP8FX84_9BACT</name>
<dbReference type="PROSITE" id="PS51257">
    <property type="entry name" value="PROKAR_LIPOPROTEIN"/>
    <property type="match status" value="1"/>
</dbReference>
<gene>
    <name evidence="2" type="ORF">GCM10023183_32070</name>
</gene>